<dbReference type="EMBL" id="CP004340">
    <property type="protein sequence ID" value="AHH07866.1"/>
    <property type="molecule type" value="Genomic_DNA"/>
</dbReference>
<keyword evidence="2" id="KW-0614">Plasmid</keyword>
<dbReference type="HOGENOM" id="CLU_3005063_0_0_12"/>
<name>W5SS70_9SPIR</name>
<protein>
    <submittedName>
        <fullName evidence="2">ERF superfamily protein</fullName>
    </submittedName>
</protein>
<reference evidence="2" key="1">
    <citation type="submission" date="2013-02" db="EMBL/GenBank/DDBJ databases">
        <title>Comparative genomics of Borrelia species.</title>
        <authorList>
            <person name="Schwan T.G."/>
            <person name="Raffel S.J."/>
            <person name="Porcella S.F."/>
        </authorList>
    </citation>
    <scope>NUCLEOTIDE SEQUENCE</scope>
    <source>
        <strain evidence="2">DOU</strain>
        <plasmid evidence="2">unnamed</plasmid>
    </source>
</reference>
<feature type="compositionally biased region" description="Low complexity" evidence="1">
    <location>
        <begin position="8"/>
        <end position="24"/>
    </location>
</feature>
<feature type="region of interest" description="Disordered" evidence="1">
    <location>
        <begin position="1"/>
        <end position="24"/>
    </location>
</feature>
<dbReference type="RefSeq" id="WP_241766299.1">
    <property type="nucleotide sequence ID" value="NZ_CP004340.1"/>
</dbReference>
<organism evidence="2">
    <name type="scientific">Borrelia crocidurae DOU</name>
    <dbReference type="NCBI Taxonomy" id="1293575"/>
    <lineage>
        <taxon>Bacteria</taxon>
        <taxon>Pseudomonadati</taxon>
        <taxon>Spirochaetota</taxon>
        <taxon>Spirochaetia</taxon>
        <taxon>Spirochaetales</taxon>
        <taxon>Borreliaceae</taxon>
        <taxon>Borrelia</taxon>
    </lineage>
</organism>
<proteinExistence type="predicted"/>
<geneLocation type="plasmid" evidence="2">
    <name>unnamed</name>
</geneLocation>
<evidence type="ECO:0000256" key="1">
    <source>
        <dbReference type="SAM" id="MobiDB-lite"/>
    </source>
</evidence>
<sequence>MNANNIPKTNIQETTKINNKNTTNNQKRIDFLKNLHTLQMHLNGVNKNLNGYGYKY</sequence>
<evidence type="ECO:0000313" key="2">
    <source>
        <dbReference type="EMBL" id="AHH07866.1"/>
    </source>
</evidence>
<accession>W5SS70</accession>
<gene>
    <name evidence="2" type="ORF">BCD_1800</name>
</gene>
<dbReference type="AlphaFoldDB" id="W5SS70"/>